<sequence length="80" mass="8576">MQDQRSPEDVVSTVPAVRPYRVKQVAELLDVHPATVYRAIESGRLAALRVGAGRGGLRITRQAFEAFLAAIATSVDGEVA</sequence>
<dbReference type="AlphaFoldDB" id="A0A810L610"/>
<dbReference type="NCBIfam" id="TIGR01764">
    <property type="entry name" value="excise"/>
    <property type="match status" value="1"/>
</dbReference>
<dbReference type="OrthoDB" id="4316028at2"/>
<dbReference type="GO" id="GO:0003677">
    <property type="term" value="F:DNA binding"/>
    <property type="evidence" value="ECO:0007669"/>
    <property type="project" value="InterPro"/>
</dbReference>
<dbReference type="Pfam" id="PF12728">
    <property type="entry name" value="HTH_17"/>
    <property type="match status" value="1"/>
</dbReference>
<feature type="domain" description="Helix-turn-helix" evidence="1">
    <location>
        <begin position="20"/>
        <end position="69"/>
    </location>
</feature>
<reference evidence="2" key="1">
    <citation type="submission" date="2020-08" db="EMBL/GenBank/DDBJ databases">
        <title>Whole genome shotgun sequence of Actinocatenispora sera NBRC 101916.</title>
        <authorList>
            <person name="Komaki H."/>
            <person name="Tamura T."/>
        </authorList>
    </citation>
    <scope>NUCLEOTIDE SEQUENCE</scope>
    <source>
        <strain evidence="2">NBRC 101916</strain>
    </source>
</reference>
<accession>A0A810L610</accession>
<keyword evidence="3" id="KW-1185">Reference proteome</keyword>
<gene>
    <name evidence="2" type="ORF">Asera_46370</name>
</gene>
<dbReference type="InterPro" id="IPR009061">
    <property type="entry name" value="DNA-bd_dom_put_sf"/>
</dbReference>
<dbReference type="Proteomes" id="UP000680750">
    <property type="component" value="Chromosome"/>
</dbReference>
<dbReference type="SUPFAM" id="SSF46955">
    <property type="entry name" value="Putative DNA-binding domain"/>
    <property type="match status" value="1"/>
</dbReference>
<protein>
    <recommendedName>
        <fullName evidence="1">Helix-turn-helix domain-containing protein</fullName>
    </recommendedName>
</protein>
<dbReference type="InterPro" id="IPR041657">
    <property type="entry name" value="HTH_17"/>
</dbReference>
<dbReference type="InterPro" id="IPR010093">
    <property type="entry name" value="SinI_DNA-bd"/>
</dbReference>
<evidence type="ECO:0000313" key="2">
    <source>
        <dbReference type="EMBL" id="BCJ30529.1"/>
    </source>
</evidence>
<name>A0A810L610_9ACTN</name>
<organism evidence="2 3">
    <name type="scientific">Actinocatenispora sera</name>
    <dbReference type="NCBI Taxonomy" id="390989"/>
    <lineage>
        <taxon>Bacteria</taxon>
        <taxon>Bacillati</taxon>
        <taxon>Actinomycetota</taxon>
        <taxon>Actinomycetes</taxon>
        <taxon>Micromonosporales</taxon>
        <taxon>Micromonosporaceae</taxon>
        <taxon>Actinocatenispora</taxon>
    </lineage>
</organism>
<evidence type="ECO:0000313" key="3">
    <source>
        <dbReference type="Proteomes" id="UP000680750"/>
    </source>
</evidence>
<dbReference type="KEGG" id="aser:Asera_46370"/>
<evidence type="ECO:0000259" key="1">
    <source>
        <dbReference type="Pfam" id="PF12728"/>
    </source>
</evidence>
<dbReference type="EMBL" id="AP023354">
    <property type="protein sequence ID" value="BCJ30529.1"/>
    <property type="molecule type" value="Genomic_DNA"/>
</dbReference>
<dbReference type="RefSeq" id="WP_051802540.1">
    <property type="nucleotide sequence ID" value="NZ_AP023354.1"/>
</dbReference>
<proteinExistence type="predicted"/>